<dbReference type="Pfam" id="PF01515">
    <property type="entry name" value="PTA_PTB"/>
    <property type="match status" value="1"/>
</dbReference>
<dbReference type="InterPro" id="IPR050500">
    <property type="entry name" value="Phos_Acetyltrans/Butyryltrans"/>
</dbReference>
<dbReference type="RefSeq" id="WP_102920584.1">
    <property type="nucleotide sequence ID" value="NZ_JACHJF010000001.1"/>
</dbReference>
<dbReference type="InterPro" id="IPR016475">
    <property type="entry name" value="P-Actrans_bac"/>
</dbReference>
<dbReference type="InterPro" id="IPR042113">
    <property type="entry name" value="P_AcTrfase_dom1"/>
</dbReference>
<dbReference type="InterPro" id="IPR042112">
    <property type="entry name" value="P_AcTrfase_dom2"/>
</dbReference>
<evidence type="ECO:0000256" key="3">
    <source>
        <dbReference type="ARBA" id="ARBA00004989"/>
    </source>
</evidence>
<protein>
    <recommendedName>
        <fullName evidence="7 13">Phosphate acetyltransferase</fullName>
        <ecNumber evidence="6 13">2.3.1.8</ecNumber>
    </recommendedName>
    <alternativeName>
        <fullName evidence="11 13">Phosphotransacetylase</fullName>
    </alternativeName>
</protein>
<evidence type="ECO:0000256" key="1">
    <source>
        <dbReference type="ARBA" id="ARBA00000705"/>
    </source>
</evidence>
<dbReference type="Gene3D" id="3.40.1390.20">
    <property type="entry name" value="HprK N-terminal domain-like"/>
    <property type="match status" value="1"/>
</dbReference>
<dbReference type="NCBIfam" id="TIGR00651">
    <property type="entry name" value="pta"/>
    <property type="match status" value="1"/>
</dbReference>
<evidence type="ECO:0000256" key="5">
    <source>
        <dbReference type="ARBA" id="ARBA00009786"/>
    </source>
</evidence>
<dbReference type="PANTHER" id="PTHR43356">
    <property type="entry name" value="PHOSPHATE ACETYLTRANSFERASE"/>
    <property type="match status" value="1"/>
</dbReference>
<evidence type="ECO:0000256" key="4">
    <source>
        <dbReference type="ARBA" id="ARBA00008756"/>
    </source>
</evidence>
<keyword evidence="18" id="KW-1185">Reference proteome</keyword>
<comment type="subcellular location">
    <subcellularLocation>
        <location evidence="2 13">Cytoplasm</location>
    </subcellularLocation>
</comment>
<evidence type="ECO:0000313" key="18">
    <source>
        <dbReference type="Proteomes" id="UP000235945"/>
    </source>
</evidence>
<dbReference type="FunFam" id="3.40.50.10750:FF:000001">
    <property type="entry name" value="Phosphate acetyltransferase"/>
    <property type="match status" value="1"/>
</dbReference>
<keyword evidence="9 13" id="KW-0808">Transferase</keyword>
<dbReference type="EC" id="2.3.1.8" evidence="6 13"/>
<reference evidence="18" key="2">
    <citation type="submission" date="2015-07" db="EMBL/GenBank/DDBJ databases">
        <authorList>
            <person name="Graham D.E."/>
            <person name="Giannone R.J."/>
            <person name="Gulvik C.A."/>
            <person name="Hettich R.L."/>
            <person name="Klingeman D.M."/>
            <person name="Mahan K.M."/>
            <person name="Parry R.J."/>
            <person name="Spain J.C."/>
        </authorList>
    </citation>
    <scope>NUCLEOTIDE SEQUENCE [LARGE SCALE GENOMIC DNA]</scope>
    <source>
        <strain evidence="18">ATCC 27428</strain>
    </source>
</reference>
<dbReference type="OrthoDB" id="9808984at2"/>
<evidence type="ECO:0000259" key="14">
    <source>
        <dbReference type="Pfam" id="PF01515"/>
    </source>
</evidence>
<evidence type="ECO:0000256" key="9">
    <source>
        <dbReference type="ARBA" id="ARBA00022679"/>
    </source>
</evidence>
<dbReference type="AlphaFoldDB" id="A0A2N8NQV7"/>
<keyword evidence="8 13" id="KW-0963">Cytoplasm</keyword>
<sequence length="692" mass="73338">MTRSVYVTGTDRGDGRQVIELGVMELLTRHVDRVGVFRPLVHGDGPDRLFDLLRSRYRLGQAPETVYGLSYGEASALQAERGTDELVSALVERFLAVAREYEYVLVLGTDYADTSVPDELALNARLANEFGASVITVVGGQDQEAEAVRAEARNAYRAYEALGCDVVALVVNRVAPADREAVAGLAASLPVPCYALPEDSSLSAPTVGQIVRTLGAEVLLGDDAGLARDVKDFVFGGAMLPVFLPALTDGCLVVTPGDRTDLIIGALAAHSAGAPPIAGVLLTLDERPTADILALAGRLAPGTPVISVPGKSFPTATELFAVEGKLNAASPRKAETALGLFERHVDTTELTNRISVARSGRVTPMMFEHELIERSRSARRRVVLPEGTEERVLRAADVLLRRDVCDLTLLGEEEAIRKRAGELGIDLADAQLIDPHTSPLRERFAELYAKARAHKGMTVELAHDVVADVSYFGTLMVQEGLADGMVSGAVHSTAATIRPAFEVIKTAPGAQIVSSVFFMCLADRVLVYGDCAVNPDPNAEQLADIAIQSAATAAQFGVEPRIAMLSYSTGTSGSGADVDKVRRATELVRERRPDLKVEGPIQYDAAVDAAVAATKLPGSEVAGKATVLVFPDLNTGNNTYKAVQRSAGAVAVGPVLQGLRKPVNDLSRGALVQDIVNTVAITAIQAQGEQRA</sequence>
<comment type="function">
    <text evidence="12 13">Involved in acetate metabolism.</text>
</comment>
<dbReference type="Gene3D" id="3.40.50.10750">
    <property type="entry name" value="Isocitrate/Isopropylmalate dehydrogenase-like"/>
    <property type="match status" value="1"/>
</dbReference>
<comment type="similarity">
    <text evidence="4 13">In the C-terminal section; belongs to the phosphate acetyltransferase and butyryltransferase family.</text>
</comment>
<evidence type="ECO:0000256" key="8">
    <source>
        <dbReference type="ARBA" id="ARBA00022490"/>
    </source>
</evidence>
<dbReference type="Gene3D" id="3.40.50.10950">
    <property type="match status" value="1"/>
</dbReference>
<evidence type="ECO:0000256" key="6">
    <source>
        <dbReference type="ARBA" id="ARBA00012707"/>
    </source>
</evidence>
<evidence type="ECO:0000313" key="16">
    <source>
        <dbReference type="EMBL" id="MBB5116908.1"/>
    </source>
</evidence>
<dbReference type="PANTHER" id="PTHR43356:SF3">
    <property type="entry name" value="PHOSPHATE ACETYLTRANSFERASE"/>
    <property type="match status" value="1"/>
</dbReference>
<dbReference type="SUPFAM" id="SSF75138">
    <property type="entry name" value="HprK N-terminal domain-like"/>
    <property type="match status" value="1"/>
</dbReference>
<dbReference type="EMBL" id="LGUI01000009">
    <property type="protein sequence ID" value="PNE31148.1"/>
    <property type="molecule type" value="Genomic_DNA"/>
</dbReference>
<dbReference type="NCBIfam" id="NF007233">
    <property type="entry name" value="PRK09653.1"/>
    <property type="match status" value="1"/>
</dbReference>
<evidence type="ECO:0000256" key="10">
    <source>
        <dbReference type="ARBA" id="ARBA00023315"/>
    </source>
</evidence>
<keyword evidence="10 13" id="KW-0012">Acyltransferase</keyword>
<dbReference type="Gene3D" id="3.40.50.300">
    <property type="entry name" value="P-loop containing nucleotide triphosphate hydrolases"/>
    <property type="match status" value="1"/>
</dbReference>
<dbReference type="EMBL" id="JACHJF010000001">
    <property type="protein sequence ID" value="MBB5116908.1"/>
    <property type="molecule type" value="Genomic_DNA"/>
</dbReference>
<proteinExistence type="inferred from homology"/>
<dbReference type="InterPro" id="IPR010766">
    <property type="entry name" value="DRTGG"/>
</dbReference>
<evidence type="ECO:0000256" key="7">
    <source>
        <dbReference type="ARBA" id="ARBA00021528"/>
    </source>
</evidence>
<dbReference type="UniPathway" id="UPA00340">
    <property type="reaction ID" value="UER00459"/>
</dbReference>
<dbReference type="InterPro" id="IPR004614">
    <property type="entry name" value="P_AcTrfase"/>
</dbReference>
<dbReference type="PIRSF" id="PIRSF006107">
    <property type="entry name" value="PhpActrans_proteobac"/>
    <property type="match status" value="1"/>
</dbReference>
<dbReference type="SUPFAM" id="SSF53659">
    <property type="entry name" value="Isocitrate/Isopropylmalate dehydrogenase-like"/>
    <property type="match status" value="1"/>
</dbReference>
<organism evidence="17 18">
    <name type="scientific">Streptomyces eurocidicus</name>
    <name type="common">Streptoverticillium eurocidicus</name>
    <dbReference type="NCBI Taxonomy" id="66423"/>
    <lineage>
        <taxon>Bacteria</taxon>
        <taxon>Bacillati</taxon>
        <taxon>Actinomycetota</taxon>
        <taxon>Actinomycetes</taxon>
        <taxon>Kitasatosporales</taxon>
        <taxon>Streptomycetaceae</taxon>
        <taxon>Streptomyces</taxon>
    </lineage>
</organism>
<dbReference type="GO" id="GO:0005737">
    <property type="term" value="C:cytoplasm"/>
    <property type="evidence" value="ECO:0007669"/>
    <property type="project" value="UniProtKB-SubCell"/>
</dbReference>
<accession>A0A2N8NQV7</accession>
<dbReference type="GO" id="GO:0008959">
    <property type="term" value="F:phosphate acetyltransferase activity"/>
    <property type="evidence" value="ECO:0007669"/>
    <property type="project" value="UniProtKB-EC"/>
</dbReference>
<reference evidence="16 19" key="3">
    <citation type="submission" date="2020-08" db="EMBL/GenBank/DDBJ databases">
        <title>Genomic Encyclopedia of Type Strains, Phase III (KMG-III): the genomes of soil and plant-associated and newly described type strains.</title>
        <authorList>
            <person name="Whitman W."/>
        </authorList>
    </citation>
    <scope>NUCLEOTIDE SEQUENCE [LARGE SCALE GENOMIC DNA]</scope>
    <source>
        <strain evidence="16 19">CECT 3259</strain>
    </source>
</reference>
<dbReference type="GO" id="GO:0006085">
    <property type="term" value="P:acetyl-CoA biosynthetic process"/>
    <property type="evidence" value="ECO:0007669"/>
    <property type="project" value="UniProtKB-UniPathway"/>
</dbReference>
<evidence type="ECO:0000313" key="17">
    <source>
        <dbReference type="EMBL" id="PNE31148.1"/>
    </source>
</evidence>
<comment type="pathway">
    <text evidence="3 13">Metabolic intermediate biosynthesis; acetyl-CoA biosynthesis; acetyl-CoA from acetate: step 2/2.</text>
</comment>
<comment type="domain">
    <text evidence="13">The N-terminal region seems to be important for proper quaternary structure. The C-terminal region contains the substrate-binding site.</text>
</comment>
<dbReference type="InterPro" id="IPR028979">
    <property type="entry name" value="Ser_kin/Pase_Hpr-like_N_sf"/>
</dbReference>
<evidence type="ECO:0000256" key="13">
    <source>
        <dbReference type="PIRNR" id="PIRNR006107"/>
    </source>
</evidence>
<evidence type="ECO:0000313" key="19">
    <source>
        <dbReference type="Proteomes" id="UP000528608"/>
    </source>
</evidence>
<comment type="catalytic activity">
    <reaction evidence="1 13">
        <text>acetyl-CoA + phosphate = acetyl phosphate + CoA</text>
        <dbReference type="Rhea" id="RHEA:19521"/>
        <dbReference type="ChEBI" id="CHEBI:22191"/>
        <dbReference type="ChEBI" id="CHEBI:43474"/>
        <dbReference type="ChEBI" id="CHEBI:57287"/>
        <dbReference type="ChEBI" id="CHEBI:57288"/>
        <dbReference type="EC" id="2.3.1.8"/>
    </reaction>
</comment>
<dbReference type="Pfam" id="PF07085">
    <property type="entry name" value="DRTGG"/>
    <property type="match status" value="1"/>
</dbReference>
<dbReference type="Pfam" id="PF13500">
    <property type="entry name" value="AAA_26"/>
    <property type="match status" value="1"/>
</dbReference>
<comment type="caution">
    <text evidence="17">The sequence shown here is derived from an EMBL/GenBank/DDBJ whole genome shotgun (WGS) entry which is preliminary data.</text>
</comment>
<comment type="similarity">
    <text evidence="5 13">In the N-terminal section; belongs to the CobB/CobQ family.</text>
</comment>
<evidence type="ECO:0000256" key="2">
    <source>
        <dbReference type="ARBA" id="ARBA00004496"/>
    </source>
</evidence>
<feature type="domain" description="DRTGG" evidence="15">
    <location>
        <begin position="209"/>
        <end position="319"/>
    </location>
</feature>
<name>A0A2N8NQV7_STREU</name>
<evidence type="ECO:0000256" key="11">
    <source>
        <dbReference type="ARBA" id="ARBA00031108"/>
    </source>
</evidence>
<evidence type="ECO:0000256" key="12">
    <source>
        <dbReference type="ARBA" id="ARBA00049955"/>
    </source>
</evidence>
<dbReference type="Proteomes" id="UP000235945">
    <property type="component" value="Unassembled WGS sequence"/>
</dbReference>
<gene>
    <name evidence="17" type="ORF">AF335_24060</name>
    <name evidence="16" type="ORF">FHS36_000306</name>
</gene>
<reference evidence="17" key="1">
    <citation type="submission" date="2015-07" db="EMBL/GenBank/DDBJ databases">
        <authorList>
            <person name="Noorani M."/>
        </authorList>
    </citation>
    <scope>NUCLEOTIDE SEQUENCE [LARGE SCALE GENOMIC DNA]</scope>
    <source>
        <strain evidence="17">ATCC 27428</strain>
    </source>
</reference>
<dbReference type="Proteomes" id="UP000528608">
    <property type="component" value="Unassembled WGS sequence"/>
</dbReference>
<dbReference type="InterPro" id="IPR027417">
    <property type="entry name" value="P-loop_NTPase"/>
</dbReference>
<feature type="domain" description="Phosphate acetyl/butaryl transferase" evidence="14">
    <location>
        <begin position="366"/>
        <end position="683"/>
    </location>
</feature>
<dbReference type="SUPFAM" id="SSF52540">
    <property type="entry name" value="P-loop containing nucleoside triphosphate hydrolases"/>
    <property type="match status" value="1"/>
</dbReference>
<dbReference type="InterPro" id="IPR002505">
    <property type="entry name" value="PTA_PTB"/>
</dbReference>
<evidence type="ECO:0000259" key="15">
    <source>
        <dbReference type="Pfam" id="PF07085"/>
    </source>
</evidence>
<dbReference type="NCBIfam" id="NF004167">
    <property type="entry name" value="PRK05632.1"/>
    <property type="match status" value="1"/>
</dbReference>